<dbReference type="SMART" id="SM00404">
    <property type="entry name" value="PTPc_motif"/>
    <property type="match status" value="1"/>
</dbReference>
<reference evidence="6" key="1">
    <citation type="submission" date="2021-02" db="EMBL/GenBank/DDBJ databases">
        <authorList>
            <person name="Dougan E. K."/>
            <person name="Rhodes N."/>
            <person name="Thang M."/>
            <person name="Chan C."/>
        </authorList>
    </citation>
    <scope>NUCLEOTIDE SEQUENCE</scope>
</reference>
<comment type="similarity">
    <text evidence="1">Belongs to the protein-tyrosine phosphatase family. Non-receptor class CDC14 subfamily.</text>
</comment>
<dbReference type="InterPro" id="IPR016130">
    <property type="entry name" value="Tyr_Pase_AS"/>
</dbReference>
<dbReference type="InterPro" id="IPR003595">
    <property type="entry name" value="Tyr_Pase_cat"/>
</dbReference>
<dbReference type="PROSITE" id="PS50056">
    <property type="entry name" value="TYR_PHOSPHATASE_2"/>
    <property type="match status" value="1"/>
</dbReference>
<protein>
    <recommendedName>
        <fullName evidence="2">protein-tyrosine-phosphatase</fullName>
        <ecNumber evidence="2">3.1.3.48</ecNumber>
    </recommendedName>
</protein>
<feature type="domain" description="Tyrosine specific protein phosphatases" evidence="5">
    <location>
        <begin position="139"/>
        <end position="201"/>
    </location>
</feature>
<gene>
    <name evidence="6" type="primary">CDC14A</name>
    <name evidence="6" type="ORF">SPIL2461_LOCUS13278</name>
</gene>
<sequence length="230" mass="26221">VSLYFELTAEGWRDFPWRGPVDVALDATVGDLLDDARQILSAVVETAPPPSRHNPYDLRQRLAMLMWGTLSIRRFHPAEILTLAHCHGRPTLQVCQKVLGELRFPSGDAYDRRRFVDHGLKHVDLYFLDGSCPDREIISKFLYIVENEPSAVAVHCKAGLGRTGTLIGLYAMKHYRWPARAWIGWNRICRPGSILGPQQQFLCDMQQDMWQATGFQESKFPEIKGPQKGF</sequence>
<dbReference type="Pfam" id="PF22785">
    <property type="entry name" value="Tc-R-P"/>
    <property type="match status" value="1"/>
</dbReference>
<dbReference type="PANTHER" id="PTHR23339">
    <property type="entry name" value="TYROSINE SPECIFIC PROTEIN PHOSPHATASE AND DUAL SPECIFICITY PROTEIN PHOSPHATASE"/>
    <property type="match status" value="1"/>
</dbReference>
<dbReference type="EMBL" id="CAJNIZ010028746">
    <property type="protein sequence ID" value="CAE7510514.1"/>
    <property type="molecule type" value="Genomic_DNA"/>
</dbReference>
<keyword evidence="7" id="KW-1185">Reference proteome</keyword>
<feature type="non-terminal residue" evidence="6">
    <location>
        <position position="230"/>
    </location>
</feature>
<evidence type="ECO:0000313" key="7">
    <source>
        <dbReference type="Proteomes" id="UP000649617"/>
    </source>
</evidence>
<proteinExistence type="inferred from homology"/>
<organism evidence="6 7">
    <name type="scientific">Symbiodinium pilosum</name>
    <name type="common">Dinoflagellate</name>
    <dbReference type="NCBI Taxonomy" id="2952"/>
    <lineage>
        <taxon>Eukaryota</taxon>
        <taxon>Sar</taxon>
        <taxon>Alveolata</taxon>
        <taxon>Dinophyceae</taxon>
        <taxon>Suessiales</taxon>
        <taxon>Symbiodiniaceae</taxon>
        <taxon>Symbiodinium</taxon>
    </lineage>
</organism>
<dbReference type="FunFam" id="3.90.190.10:FF:000006">
    <property type="entry name" value="Dual specificity protein phosphatase CDC14B"/>
    <property type="match status" value="1"/>
</dbReference>
<dbReference type="GO" id="GO:0004725">
    <property type="term" value="F:protein tyrosine phosphatase activity"/>
    <property type="evidence" value="ECO:0007669"/>
    <property type="project" value="UniProtKB-EC"/>
</dbReference>
<dbReference type="Proteomes" id="UP000649617">
    <property type="component" value="Unassembled WGS sequence"/>
</dbReference>
<comment type="caution">
    <text evidence="6">The sequence shown here is derived from an EMBL/GenBank/DDBJ whole genome shotgun (WGS) entry which is preliminary data.</text>
</comment>
<dbReference type="Gene3D" id="3.90.190.10">
    <property type="entry name" value="Protein tyrosine phosphatase superfamily"/>
    <property type="match status" value="1"/>
</dbReference>
<dbReference type="PROSITE" id="PS00383">
    <property type="entry name" value="TYR_PHOSPHATASE_1"/>
    <property type="match status" value="1"/>
</dbReference>
<dbReference type="InterPro" id="IPR050561">
    <property type="entry name" value="PTP"/>
</dbReference>
<accession>A0A812T8C6</accession>
<dbReference type="EC" id="3.1.3.48" evidence="2"/>
<dbReference type="InterPro" id="IPR029021">
    <property type="entry name" value="Prot-tyrosine_phosphatase-like"/>
</dbReference>
<keyword evidence="3" id="KW-0378">Hydrolase</keyword>
<evidence type="ECO:0000256" key="1">
    <source>
        <dbReference type="ARBA" id="ARBA00007315"/>
    </source>
</evidence>
<evidence type="ECO:0000256" key="4">
    <source>
        <dbReference type="ARBA" id="ARBA00022912"/>
    </source>
</evidence>
<evidence type="ECO:0000256" key="2">
    <source>
        <dbReference type="ARBA" id="ARBA00013064"/>
    </source>
</evidence>
<keyword evidence="4" id="KW-0904">Protein phosphatase</keyword>
<dbReference type="SUPFAM" id="SSF52799">
    <property type="entry name" value="(Phosphotyrosine protein) phosphatases II"/>
    <property type="match status" value="1"/>
</dbReference>
<evidence type="ECO:0000313" key="6">
    <source>
        <dbReference type="EMBL" id="CAE7510514.1"/>
    </source>
</evidence>
<evidence type="ECO:0000259" key="5">
    <source>
        <dbReference type="PROSITE" id="PS50056"/>
    </source>
</evidence>
<dbReference type="InterPro" id="IPR000387">
    <property type="entry name" value="Tyr_Pase_dom"/>
</dbReference>
<evidence type="ECO:0000256" key="3">
    <source>
        <dbReference type="ARBA" id="ARBA00022801"/>
    </source>
</evidence>
<dbReference type="OrthoDB" id="427481at2759"/>
<name>A0A812T8C6_SYMPI</name>
<dbReference type="AlphaFoldDB" id="A0A812T8C6"/>